<reference evidence="4 5" key="1">
    <citation type="journal article" date="2014" name="Genome Announc.">
        <title>Draft genome sequence of Sclerotinia borealis, a psychrophilic plant pathogenic fungus.</title>
        <authorList>
            <person name="Mardanov A.V."/>
            <person name="Beletsky A.V."/>
            <person name="Kadnikov V.V."/>
            <person name="Ignatov A.N."/>
            <person name="Ravin N.V."/>
        </authorList>
    </citation>
    <scope>NUCLEOTIDE SEQUENCE [LARGE SCALE GENOMIC DNA]</scope>
    <source>
        <strain evidence="5">F-4157</strain>
    </source>
</reference>
<dbReference type="InterPro" id="IPR016197">
    <property type="entry name" value="Chromo-like_dom_sf"/>
</dbReference>
<dbReference type="InterPro" id="IPR012337">
    <property type="entry name" value="RNaseH-like_sf"/>
</dbReference>
<evidence type="ECO:0000313" key="5">
    <source>
        <dbReference type="Proteomes" id="UP000019487"/>
    </source>
</evidence>
<accession>W9BYS4</accession>
<organism evidence="4 5">
    <name type="scientific">Sclerotinia borealis (strain F-4128)</name>
    <dbReference type="NCBI Taxonomy" id="1432307"/>
    <lineage>
        <taxon>Eukaryota</taxon>
        <taxon>Fungi</taxon>
        <taxon>Dikarya</taxon>
        <taxon>Ascomycota</taxon>
        <taxon>Pezizomycotina</taxon>
        <taxon>Leotiomycetes</taxon>
        <taxon>Helotiales</taxon>
        <taxon>Sclerotiniaceae</taxon>
        <taxon>Sclerotinia</taxon>
    </lineage>
</organism>
<keyword evidence="2" id="KW-0694">RNA-binding</keyword>
<proteinExistence type="predicted"/>
<dbReference type="STRING" id="1432307.W9BYS4"/>
<sequence>MYHIYRYYGSPTSILSDRGTQFVNKFWKELSTILGITLVHSSTDHPQTDGQTEIYNQYLQRRLRPYVSYYQDDWSRFLPFMDYAQLTLPHDSLGQMTPFEVLYGYPPRVEWDWKEHNSDPLDKINIQEAREFATRAHGAWEFARNQIQHAQDRMAQQHNKHRREPDFKVGDMVWLDSRYYKTQRPSRKLDFPITGKYEIVEKIGQSYRLALPATMRIFDVFPPEKLRLAPEDPLPGQINPPPYPVNITGEEEWEVEEVLASKLRYKNVFYQVSWLDHPLDTTCLSL</sequence>
<dbReference type="InterPro" id="IPR050951">
    <property type="entry name" value="Retrovirus_Pol_polyprotein"/>
</dbReference>
<dbReference type="Gene3D" id="3.30.420.10">
    <property type="entry name" value="Ribonuclease H-like superfamily/Ribonuclease H"/>
    <property type="match status" value="1"/>
</dbReference>
<dbReference type="GO" id="GO:0005634">
    <property type="term" value="C:nucleus"/>
    <property type="evidence" value="ECO:0007669"/>
    <property type="project" value="UniProtKB-ARBA"/>
</dbReference>
<dbReference type="AlphaFoldDB" id="W9BYS4"/>
<keyword evidence="5" id="KW-1185">Reference proteome</keyword>
<dbReference type="SUPFAM" id="SSF54160">
    <property type="entry name" value="Chromo domain-like"/>
    <property type="match status" value="1"/>
</dbReference>
<dbReference type="InterPro" id="IPR056924">
    <property type="entry name" value="SH3_Tf2-1"/>
</dbReference>
<dbReference type="OrthoDB" id="3561256at2759"/>
<dbReference type="Pfam" id="PF24626">
    <property type="entry name" value="SH3_Tf2-1"/>
    <property type="match status" value="1"/>
</dbReference>
<dbReference type="InterPro" id="IPR001584">
    <property type="entry name" value="Integrase_cat-core"/>
</dbReference>
<evidence type="ECO:0000259" key="3">
    <source>
        <dbReference type="PROSITE" id="PS50994"/>
    </source>
</evidence>
<dbReference type="GO" id="GO:0015074">
    <property type="term" value="P:DNA integration"/>
    <property type="evidence" value="ECO:0007669"/>
    <property type="project" value="InterPro"/>
</dbReference>
<dbReference type="Proteomes" id="UP000019487">
    <property type="component" value="Unassembled WGS sequence"/>
</dbReference>
<dbReference type="PANTHER" id="PTHR37984">
    <property type="entry name" value="PROTEIN CBG26694"/>
    <property type="match status" value="1"/>
</dbReference>
<dbReference type="PANTHER" id="PTHR37984:SF5">
    <property type="entry name" value="PROTEIN NYNRIN-LIKE"/>
    <property type="match status" value="1"/>
</dbReference>
<comment type="subunit">
    <text evidence="1">Component of the NuA4 histone acetyltransferase complex.</text>
</comment>
<protein>
    <recommendedName>
        <fullName evidence="3">Integrase catalytic domain-containing protein</fullName>
    </recommendedName>
</protein>
<dbReference type="HOGENOM" id="CLU_000384_6_1_1"/>
<dbReference type="EMBL" id="AYSA01000789">
    <property type="protein sequence ID" value="ESZ89752.1"/>
    <property type="molecule type" value="Genomic_DNA"/>
</dbReference>
<evidence type="ECO:0000313" key="4">
    <source>
        <dbReference type="EMBL" id="ESZ89752.1"/>
    </source>
</evidence>
<evidence type="ECO:0000256" key="1">
    <source>
        <dbReference type="ARBA" id="ARBA00011353"/>
    </source>
</evidence>
<dbReference type="PROSITE" id="PS50994">
    <property type="entry name" value="INTEGRASE"/>
    <property type="match status" value="1"/>
</dbReference>
<comment type="caution">
    <text evidence="4">The sequence shown here is derived from an EMBL/GenBank/DDBJ whole genome shotgun (WGS) entry which is preliminary data.</text>
</comment>
<name>W9BYS4_SCLBF</name>
<dbReference type="GO" id="GO:0003723">
    <property type="term" value="F:RNA binding"/>
    <property type="evidence" value="ECO:0007669"/>
    <property type="project" value="UniProtKB-KW"/>
</dbReference>
<evidence type="ECO:0000256" key="2">
    <source>
        <dbReference type="ARBA" id="ARBA00022884"/>
    </source>
</evidence>
<dbReference type="InterPro" id="IPR036397">
    <property type="entry name" value="RNaseH_sf"/>
</dbReference>
<gene>
    <name evidence="4" type="ORF">SBOR_9865</name>
</gene>
<feature type="domain" description="Integrase catalytic" evidence="3">
    <location>
        <begin position="1"/>
        <end position="106"/>
    </location>
</feature>
<dbReference type="SUPFAM" id="SSF53098">
    <property type="entry name" value="Ribonuclease H-like"/>
    <property type="match status" value="1"/>
</dbReference>